<dbReference type="Proteomes" id="UP001375539">
    <property type="component" value="Unassembled WGS sequence"/>
</dbReference>
<reference evidence="1" key="1">
    <citation type="submission" date="2024-03" db="EMBL/GenBank/DDBJ databases">
        <title>Novel Streptomyces species of biotechnological and ecological value are a feature of Machair soil.</title>
        <authorList>
            <person name="Prole J.R."/>
            <person name="Goodfellow M."/>
            <person name="Allenby N."/>
            <person name="Ward A.C."/>
        </authorList>
    </citation>
    <scope>NUCLEOTIDE SEQUENCE</scope>
    <source>
        <strain evidence="1">MS1.AVA.4</strain>
    </source>
</reference>
<proteinExistence type="predicted"/>
<evidence type="ECO:0000313" key="1">
    <source>
        <dbReference type="EMBL" id="MEJ8658104.1"/>
    </source>
</evidence>
<keyword evidence="2" id="KW-1185">Reference proteome</keyword>
<dbReference type="EMBL" id="JBBKAI010000002">
    <property type="protein sequence ID" value="MEJ8658104.1"/>
    <property type="molecule type" value="Genomic_DNA"/>
</dbReference>
<gene>
    <name evidence="1" type="ORF">WKI58_16465</name>
</gene>
<comment type="caution">
    <text evidence="1">The sequence shown here is derived from an EMBL/GenBank/DDBJ whole genome shotgun (WGS) entry which is preliminary data.</text>
</comment>
<sequence>MPRLFGALTVVAAVTTVSTGPAVAGTASPVSPVSPESPVPTFQKRYAASVYGDFTTIGNTVLGCPADPRDAAARCTAATSGTGAAAGTGGAPLEEFEMRRLDTARMSSGHGSSTGRITVPPRARVTYARLFWGGNDGTYRAPNGILLNSCDGSGSVARLSPGDPLKSVPSIRVDRNKPVGVIAENLVRDPDSAPGAHYYTGEADVTGAFARVVGTGKPLTVAVGGVWAPAGRGCAAGWSLSVVYAYDAPDARFAPERRTVQIYGGHALQRPGAPATTVPANGFHRSAGQIRASVTAYGGDRNRTGDRFRVDGRDMTGPDTGSADNFFAGVARGAAAPGLRDNLSIDAKDFALPDDAIRPGARSATLSFETDGDSYVPSALALSVPVPDLEITKSASAESVAPGGTVTFTITAKNTGRRDYPGVRFTDDLADTLDDAVYDGNATASLGTVGYAEPVLSYSGDIPAGKTATITYSVTVDGSDGASAAAGGNGRLGSNLSVASPRSNCGTGSADALCSVAPVVEEAAELEGSQADLDEESHDDSLEQGREDEPEQGGDAGEDGDDRAAGGRHGSTGVMAATGHDSERLWLLGGVALALSAAGAIALAATRDRGNH</sequence>
<protein>
    <submittedName>
        <fullName evidence="1">Uncharacterized protein</fullName>
    </submittedName>
</protein>
<name>A0ACC6QIA9_9ACTN</name>
<organism evidence="1 2">
    <name type="scientific">Streptomyces pratisoli</name>
    <dbReference type="NCBI Taxonomy" id="3139917"/>
    <lineage>
        <taxon>Bacteria</taxon>
        <taxon>Bacillati</taxon>
        <taxon>Actinomycetota</taxon>
        <taxon>Actinomycetes</taxon>
        <taxon>Kitasatosporales</taxon>
        <taxon>Streptomycetaceae</taxon>
        <taxon>Streptomyces</taxon>
    </lineage>
</organism>
<accession>A0ACC6QIA9</accession>
<evidence type="ECO:0000313" key="2">
    <source>
        <dbReference type="Proteomes" id="UP001375539"/>
    </source>
</evidence>